<gene>
    <name evidence="1" type="ORF">A2917_00400</name>
</gene>
<organism evidence="1 2">
    <name type="scientific">Candidatus Nomurabacteria bacterium RIFCSPLOWO2_01_FULL_42_17</name>
    <dbReference type="NCBI Taxonomy" id="1801780"/>
    <lineage>
        <taxon>Bacteria</taxon>
        <taxon>Candidatus Nomuraibacteriota</taxon>
    </lineage>
</organism>
<reference evidence="1 2" key="1">
    <citation type="journal article" date="2016" name="Nat. Commun.">
        <title>Thousands of microbial genomes shed light on interconnected biogeochemical processes in an aquifer system.</title>
        <authorList>
            <person name="Anantharaman K."/>
            <person name="Brown C.T."/>
            <person name="Hug L.A."/>
            <person name="Sharon I."/>
            <person name="Castelle C.J."/>
            <person name="Probst A.J."/>
            <person name="Thomas B.C."/>
            <person name="Singh A."/>
            <person name="Wilkins M.J."/>
            <person name="Karaoz U."/>
            <person name="Brodie E.L."/>
            <person name="Williams K.H."/>
            <person name="Hubbard S.S."/>
            <person name="Banfield J.F."/>
        </authorList>
    </citation>
    <scope>NUCLEOTIDE SEQUENCE [LARGE SCALE GENOMIC DNA]</scope>
</reference>
<evidence type="ECO:0000313" key="2">
    <source>
        <dbReference type="Proteomes" id="UP000178104"/>
    </source>
</evidence>
<evidence type="ECO:0000313" key="1">
    <source>
        <dbReference type="EMBL" id="OGI95763.1"/>
    </source>
</evidence>
<dbReference type="STRING" id="1801780.A2917_00400"/>
<accession>A0A1F6XNU7</accession>
<protein>
    <recommendedName>
        <fullName evidence="3">DUF5678 domain-containing protein</fullName>
    </recommendedName>
</protein>
<dbReference type="AlphaFoldDB" id="A0A1F6XNU7"/>
<sequence>MKNSDLTKILNRDHENKWVALSANRDKVLGASSSLVELKNKISNKDVIYMKVQPRDVSFAF</sequence>
<proteinExistence type="predicted"/>
<name>A0A1F6XNU7_9BACT</name>
<dbReference type="Proteomes" id="UP000178104">
    <property type="component" value="Unassembled WGS sequence"/>
</dbReference>
<dbReference type="EMBL" id="MFVE01000002">
    <property type="protein sequence ID" value="OGI95763.1"/>
    <property type="molecule type" value="Genomic_DNA"/>
</dbReference>
<evidence type="ECO:0008006" key="3">
    <source>
        <dbReference type="Google" id="ProtNLM"/>
    </source>
</evidence>
<comment type="caution">
    <text evidence="1">The sequence shown here is derived from an EMBL/GenBank/DDBJ whole genome shotgun (WGS) entry which is preliminary data.</text>
</comment>